<protein>
    <submittedName>
        <fullName evidence="2">Uncharacterized protein</fullName>
    </submittedName>
</protein>
<feature type="region of interest" description="Disordered" evidence="1">
    <location>
        <begin position="119"/>
        <end position="165"/>
    </location>
</feature>
<feature type="compositionally biased region" description="Polar residues" evidence="1">
    <location>
        <begin position="131"/>
        <end position="145"/>
    </location>
</feature>
<evidence type="ECO:0000313" key="2">
    <source>
        <dbReference type="EMBL" id="KAK0145020.1"/>
    </source>
</evidence>
<sequence>MGRRESSRSDATGVPSAANVDEMDEKAGCVEGFEVGLVSTSRVELVASLTGKMLRSTCHSIQITLHHLVYKSPYLVEQVLTGMLTQAWSLRDLPQYIQHQLMSGILFVCQMSTLVYPKPQQDPPPLRPTMSPKTALNGKSVNHASPGSGPVPPEKTFSNGKHRKRPVNIQSANGCTAACEVMFE</sequence>
<evidence type="ECO:0000313" key="3">
    <source>
        <dbReference type="Proteomes" id="UP001174136"/>
    </source>
</evidence>
<evidence type="ECO:0000256" key="1">
    <source>
        <dbReference type="SAM" id="MobiDB-lite"/>
    </source>
</evidence>
<reference evidence="2" key="1">
    <citation type="journal article" date="2023" name="Front. Mar. Sci.">
        <title>A new Merluccius polli reference genome to investigate the effects of global change in West African waters.</title>
        <authorList>
            <person name="Mateo J.L."/>
            <person name="Blanco-Fernandez C."/>
            <person name="Garcia-Vazquez E."/>
            <person name="Machado-Schiaffino G."/>
        </authorList>
    </citation>
    <scope>NUCLEOTIDE SEQUENCE</scope>
    <source>
        <strain evidence="2">C29</strain>
        <tissue evidence="2">Fin</tissue>
    </source>
</reference>
<gene>
    <name evidence="2" type="ORF">N1851_016085</name>
</gene>
<dbReference type="Proteomes" id="UP001174136">
    <property type="component" value="Unassembled WGS sequence"/>
</dbReference>
<accession>A0AA47MRT8</accession>
<keyword evidence="3" id="KW-1185">Reference proteome</keyword>
<dbReference type="AlphaFoldDB" id="A0AA47MRT8"/>
<dbReference type="EMBL" id="JAOPHQ010002900">
    <property type="protein sequence ID" value="KAK0145020.1"/>
    <property type="molecule type" value="Genomic_DNA"/>
</dbReference>
<comment type="caution">
    <text evidence="2">The sequence shown here is derived from an EMBL/GenBank/DDBJ whole genome shotgun (WGS) entry which is preliminary data.</text>
</comment>
<organism evidence="2 3">
    <name type="scientific">Merluccius polli</name>
    <name type="common">Benguela hake</name>
    <name type="synonym">Merluccius cadenati</name>
    <dbReference type="NCBI Taxonomy" id="89951"/>
    <lineage>
        <taxon>Eukaryota</taxon>
        <taxon>Metazoa</taxon>
        <taxon>Chordata</taxon>
        <taxon>Craniata</taxon>
        <taxon>Vertebrata</taxon>
        <taxon>Euteleostomi</taxon>
        <taxon>Actinopterygii</taxon>
        <taxon>Neopterygii</taxon>
        <taxon>Teleostei</taxon>
        <taxon>Neoteleostei</taxon>
        <taxon>Acanthomorphata</taxon>
        <taxon>Zeiogadaria</taxon>
        <taxon>Gadariae</taxon>
        <taxon>Gadiformes</taxon>
        <taxon>Gadoidei</taxon>
        <taxon>Merlucciidae</taxon>
        <taxon>Merluccius</taxon>
    </lineage>
</organism>
<name>A0AA47MRT8_MERPO</name>
<proteinExistence type="predicted"/>